<reference evidence="1" key="2">
    <citation type="journal article" date="2015" name="Data Brief">
        <title>Shoot transcriptome of the giant reed, Arundo donax.</title>
        <authorList>
            <person name="Barrero R.A."/>
            <person name="Guerrero F.D."/>
            <person name="Moolhuijzen P."/>
            <person name="Goolsby J.A."/>
            <person name="Tidwell J."/>
            <person name="Bellgard S.E."/>
            <person name="Bellgard M.I."/>
        </authorList>
    </citation>
    <scope>NUCLEOTIDE SEQUENCE</scope>
    <source>
        <tissue evidence="1">Shoot tissue taken approximately 20 cm above the soil surface</tissue>
    </source>
</reference>
<protein>
    <submittedName>
        <fullName evidence="1">Uncharacterized protein</fullName>
    </submittedName>
</protein>
<organism evidence="1">
    <name type="scientific">Arundo donax</name>
    <name type="common">Giant reed</name>
    <name type="synonym">Donax arundinaceus</name>
    <dbReference type="NCBI Taxonomy" id="35708"/>
    <lineage>
        <taxon>Eukaryota</taxon>
        <taxon>Viridiplantae</taxon>
        <taxon>Streptophyta</taxon>
        <taxon>Embryophyta</taxon>
        <taxon>Tracheophyta</taxon>
        <taxon>Spermatophyta</taxon>
        <taxon>Magnoliopsida</taxon>
        <taxon>Liliopsida</taxon>
        <taxon>Poales</taxon>
        <taxon>Poaceae</taxon>
        <taxon>PACMAD clade</taxon>
        <taxon>Arundinoideae</taxon>
        <taxon>Arundineae</taxon>
        <taxon>Arundo</taxon>
    </lineage>
</organism>
<accession>A0A0A9EQF8</accession>
<evidence type="ECO:0000313" key="1">
    <source>
        <dbReference type="EMBL" id="JAD98262.1"/>
    </source>
</evidence>
<sequence length="15" mass="1814">MSWRVVAGCCRHRRP</sequence>
<dbReference type="EMBL" id="GBRH01199633">
    <property type="protein sequence ID" value="JAD98262.1"/>
    <property type="molecule type" value="Transcribed_RNA"/>
</dbReference>
<name>A0A0A9EQF8_ARUDO</name>
<reference evidence="1" key="1">
    <citation type="submission" date="2014-09" db="EMBL/GenBank/DDBJ databases">
        <authorList>
            <person name="Magalhaes I.L.F."/>
            <person name="Oliveira U."/>
            <person name="Santos F.R."/>
            <person name="Vidigal T.H.D.A."/>
            <person name="Brescovit A.D."/>
            <person name="Santos A.J."/>
        </authorList>
    </citation>
    <scope>NUCLEOTIDE SEQUENCE</scope>
    <source>
        <tissue evidence="1">Shoot tissue taken approximately 20 cm above the soil surface</tissue>
    </source>
</reference>
<proteinExistence type="predicted"/>